<dbReference type="InterPro" id="IPR042617">
    <property type="entry name" value="CTC1-like"/>
</dbReference>
<evidence type="ECO:0000256" key="5">
    <source>
        <dbReference type="ARBA" id="ARBA00022454"/>
    </source>
</evidence>
<comment type="similarity">
    <text evidence="3">Belongs to the CTC1 family.</text>
</comment>
<evidence type="ECO:0000256" key="8">
    <source>
        <dbReference type="ARBA" id="ARBA00023242"/>
    </source>
</evidence>
<evidence type="ECO:0000256" key="3">
    <source>
        <dbReference type="ARBA" id="ARBA00006332"/>
    </source>
</evidence>
<comment type="caution">
    <text evidence="9">The sequence shown here is derived from an EMBL/GenBank/DDBJ whole genome shotgun (WGS) entry which is preliminary data.</text>
</comment>
<evidence type="ECO:0000256" key="2">
    <source>
        <dbReference type="ARBA" id="ARBA00004574"/>
    </source>
</evidence>
<dbReference type="GO" id="GO:0010833">
    <property type="term" value="P:telomere maintenance via telomere lengthening"/>
    <property type="evidence" value="ECO:0007669"/>
    <property type="project" value="TreeGrafter"/>
</dbReference>
<accession>A0A7D9JTY9</accession>
<keyword evidence="6" id="KW-0779">Telomere</keyword>
<evidence type="ECO:0000256" key="4">
    <source>
        <dbReference type="ARBA" id="ARBA00016175"/>
    </source>
</evidence>
<keyword evidence="7" id="KW-0238">DNA-binding</keyword>
<keyword evidence="5" id="KW-0158">Chromosome</keyword>
<dbReference type="AlphaFoldDB" id="A0A7D9JTY9"/>
<reference evidence="9" key="1">
    <citation type="submission" date="2020-04" db="EMBL/GenBank/DDBJ databases">
        <authorList>
            <person name="Alioto T."/>
            <person name="Alioto T."/>
            <person name="Gomez Garrido J."/>
        </authorList>
    </citation>
    <scope>NUCLEOTIDE SEQUENCE</scope>
    <source>
        <strain evidence="9">A484AB</strain>
    </source>
</reference>
<protein>
    <recommendedName>
        <fullName evidence="4">CST complex subunit CTC1</fullName>
    </recommendedName>
</protein>
<dbReference type="GO" id="GO:0042162">
    <property type="term" value="F:telomeric DNA binding"/>
    <property type="evidence" value="ECO:0007669"/>
    <property type="project" value="TreeGrafter"/>
</dbReference>
<proteinExistence type="inferred from homology"/>
<dbReference type="Proteomes" id="UP001152795">
    <property type="component" value="Unassembled WGS sequence"/>
</dbReference>
<evidence type="ECO:0000313" key="9">
    <source>
        <dbReference type="EMBL" id="CAB4035920.1"/>
    </source>
</evidence>
<sequence length="756" mass="86247">MFEEFFSNPHHCIVTKPMHQIPIPTPLTLKDFLSLVDELRTCRDKQIHSGLARGQYGWNYQEITQEELPMNVILLGWIKNGNGKLYFCDGTSSILCLITESEVSETIHKCDAGCLINRHDMNGPILPRTDKVKPICPLPQTTHLGAILKLTSFKIIIETFNGLETISDEEADKRDPLRNIYLVFSALDAIIIGKVPESDTVVVSKKQKVEESVKNDKNNGPGCRFVFLVKHKELQAVQFKNSAPSLTACVHGYILAKHDLTSQTDNEGGLGSHQDKSGDLGSQIVKEVKTVTKQELTIEFTNSCWLDLLHPGKFYYIIELDHPNKTCQIEHALKRKISLIPMSSDVRFEEINTRVLLCDDYKDWALLAEQFAEINSVRMYLSKWENRKPKDMFKSTKFLVSLRGIILTRDTVHSNDKQCPFPSIPSGQMYLPRYGLISAVHASALGLGYCYLGNRSMVLTVQDILTADSVKMYLDFSTRMYPIGLLPGAVVTFRHLQQHISKQGNLYLTFEACSSIRIESLPMTTIPPSNQTKKNLSQHSSLIELRRIIDYFNFQSHGKLICTLSYVLCRIIAIQKISLKWTCLKCGRLPSNCYCHVSGTTQTWVFSAQARCLVEDGTGEAMLFIEDHDLVRQMLFLKESTWLEIKNMSRKHGEVWYQRSAYWKDGRAGGDSKVDRRLSSVVSSHKLYRRIKILCKQFKMASIQGQETRRIRVDGIEHTTDISPKTTLNVLEIHEINYRNELKTSILYLQQRLLNR</sequence>
<organism evidence="9 10">
    <name type="scientific">Paramuricea clavata</name>
    <name type="common">Red gorgonian</name>
    <name type="synonym">Violescent sea-whip</name>
    <dbReference type="NCBI Taxonomy" id="317549"/>
    <lineage>
        <taxon>Eukaryota</taxon>
        <taxon>Metazoa</taxon>
        <taxon>Cnidaria</taxon>
        <taxon>Anthozoa</taxon>
        <taxon>Octocorallia</taxon>
        <taxon>Malacalcyonacea</taxon>
        <taxon>Plexauridae</taxon>
        <taxon>Paramuricea</taxon>
    </lineage>
</organism>
<evidence type="ECO:0000256" key="7">
    <source>
        <dbReference type="ARBA" id="ARBA00023125"/>
    </source>
</evidence>
<dbReference type="PANTHER" id="PTHR14865:SF2">
    <property type="entry name" value="CST COMPLEX SUBUNIT CTC1"/>
    <property type="match status" value="1"/>
</dbReference>
<dbReference type="PANTHER" id="PTHR14865">
    <property type="entry name" value="CST COMPLEX SUBUNIT CTC1"/>
    <property type="match status" value="1"/>
</dbReference>
<dbReference type="GO" id="GO:0045740">
    <property type="term" value="P:positive regulation of DNA replication"/>
    <property type="evidence" value="ECO:0007669"/>
    <property type="project" value="TreeGrafter"/>
</dbReference>
<keyword evidence="8" id="KW-0539">Nucleus</keyword>
<dbReference type="InterPro" id="IPR029156">
    <property type="entry name" value="CTC1"/>
</dbReference>
<name>A0A7D9JTY9_PARCT</name>
<dbReference type="Pfam" id="PF15489">
    <property type="entry name" value="CTC1"/>
    <property type="match status" value="1"/>
</dbReference>
<comment type="subcellular location">
    <subcellularLocation>
        <location evidence="2">Chromosome</location>
        <location evidence="2">Telomere</location>
    </subcellularLocation>
    <subcellularLocation>
        <location evidence="1">Nucleus</location>
    </subcellularLocation>
</comment>
<evidence type="ECO:0000256" key="6">
    <source>
        <dbReference type="ARBA" id="ARBA00022895"/>
    </source>
</evidence>
<evidence type="ECO:0000256" key="1">
    <source>
        <dbReference type="ARBA" id="ARBA00004123"/>
    </source>
</evidence>
<dbReference type="EMBL" id="CACRXK020021501">
    <property type="protein sequence ID" value="CAB4035920.1"/>
    <property type="molecule type" value="Genomic_DNA"/>
</dbReference>
<keyword evidence="10" id="KW-1185">Reference proteome</keyword>
<dbReference type="GO" id="GO:1990879">
    <property type="term" value="C:CST complex"/>
    <property type="evidence" value="ECO:0007669"/>
    <property type="project" value="TreeGrafter"/>
</dbReference>
<dbReference type="OrthoDB" id="2314520at2759"/>
<evidence type="ECO:0000313" key="10">
    <source>
        <dbReference type="Proteomes" id="UP001152795"/>
    </source>
</evidence>
<dbReference type="GO" id="GO:0003697">
    <property type="term" value="F:single-stranded DNA binding"/>
    <property type="evidence" value="ECO:0007669"/>
    <property type="project" value="InterPro"/>
</dbReference>
<gene>
    <name evidence="9" type="ORF">PACLA_8A051708</name>
</gene>